<comment type="caution">
    <text evidence="1">The sequence shown here is derived from an EMBL/GenBank/DDBJ whole genome shotgun (WGS) entry which is preliminary data.</text>
</comment>
<reference evidence="1 2" key="1">
    <citation type="submission" date="2021-03" db="EMBL/GenBank/DDBJ databases">
        <title>Fibrella sp. HMF5036 genome sequencing and assembly.</title>
        <authorList>
            <person name="Kang H."/>
            <person name="Kim H."/>
            <person name="Bae S."/>
            <person name="Joh K."/>
        </authorList>
    </citation>
    <scope>NUCLEOTIDE SEQUENCE [LARGE SCALE GENOMIC DNA]</scope>
    <source>
        <strain evidence="1 2">HMF5036</strain>
    </source>
</reference>
<name>A0A939G619_9BACT</name>
<sequence>MKKLFLLTTLLFISVACQTESDKSLSVADSETPSLFTDADLGISHHRSFVEVRLSAAALCPGMNTLSCRKELHRLHRQVAEDYPIPVPQPNVPPLISAEEATVLYKKYLTVHANAPILVVFKQLYPRILLNRYGILASNHHKQILYFTEHMIEAHSQDFATLAKALPLLQNDIPRPVLGGWLTTLIPEAEAQERTVLTGIAELKAALGQKQPEKFTFERLEAMANQLRLADMETNTISADVVTLRKLRQAAIQ</sequence>
<dbReference type="EMBL" id="JAFMYU010000003">
    <property type="protein sequence ID" value="MBO0930453.1"/>
    <property type="molecule type" value="Genomic_DNA"/>
</dbReference>
<dbReference type="RefSeq" id="WP_207334415.1">
    <property type="nucleotide sequence ID" value="NZ_JAFMYU010000003.1"/>
</dbReference>
<protein>
    <submittedName>
        <fullName evidence="1">Uncharacterized protein</fullName>
    </submittedName>
</protein>
<keyword evidence="2" id="KW-1185">Reference proteome</keyword>
<evidence type="ECO:0000313" key="2">
    <source>
        <dbReference type="Proteomes" id="UP000664795"/>
    </source>
</evidence>
<evidence type="ECO:0000313" key="1">
    <source>
        <dbReference type="EMBL" id="MBO0930453.1"/>
    </source>
</evidence>
<dbReference type="PROSITE" id="PS51257">
    <property type="entry name" value="PROKAR_LIPOPROTEIN"/>
    <property type="match status" value="1"/>
</dbReference>
<proteinExistence type="predicted"/>
<dbReference type="Proteomes" id="UP000664795">
    <property type="component" value="Unassembled WGS sequence"/>
</dbReference>
<gene>
    <name evidence="1" type="ORF">J2I48_05570</name>
</gene>
<dbReference type="AlphaFoldDB" id="A0A939G619"/>
<accession>A0A939G619</accession>
<organism evidence="1 2">
    <name type="scientific">Fibrella aquatilis</name>
    <dbReference type="NCBI Taxonomy" id="2817059"/>
    <lineage>
        <taxon>Bacteria</taxon>
        <taxon>Pseudomonadati</taxon>
        <taxon>Bacteroidota</taxon>
        <taxon>Cytophagia</taxon>
        <taxon>Cytophagales</taxon>
        <taxon>Spirosomataceae</taxon>
        <taxon>Fibrella</taxon>
    </lineage>
</organism>